<name>Q2SFS1_HAHCH</name>
<dbReference type="PANTHER" id="PTHR32305">
    <property type="match status" value="1"/>
</dbReference>
<dbReference type="InterPro" id="IPR022385">
    <property type="entry name" value="Rhs_assc_core"/>
</dbReference>
<sequence>MTNAEGEVVWSARYKAYGNLALQDVEDVQNPLRFQGQYYDEETGLHYNRRRYYDPSAARFINQDPVGLLGGDNNYQYAPNPTGWVDPYGLTCKENSWNQFQKDTKGHFANSTEAAKSYQKMKEVEGMPRGSKPDDPASYLPQSYIDSYKQKFASEGGAFIVVESWTIGSRHSTLPPRKFVGLKSEMDQVIQKFESTGDLNVLNDELNLGLSDMDLKGLEKDRIMYVQIKPGDSRFSYEMPTGNEFGAIPGEWVPGGKTKSGTTEAALIGAEKVDHGKSLDGYEKAFENARIIKDK</sequence>
<reference evidence="1 2" key="1">
    <citation type="journal article" date="2005" name="Nucleic Acids Res.">
        <title>Genomic blueprint of Hahella chejuensis, a marine microbe producing an algicidal agent.</title>
        <authorList>
            <person name="Jeong H."/>
            <person name="Yim J.H."/>
            <person name="Lee C."/>
            <person name="Choi S.-H."/>
            <person name="Park Y.K."/>
            <person name="Yoon S.H."/>
            <person name="Hur C.-G."/>
            <person name="Kang H.-Y."/>
            <person name="Kim D."/>
            <person name="Lee H.H."/>
            <person name="Park K.H."/>
            <person name="Park S.-H."/>
            <person name="Park H.-S."/>
            <person name="Lee H.K."/>
            <person name="Oh T.K."/>
            <person name="Kim J.F."/>
        </authorList>
    </citation>
    <scope>NUCLEOTIDE SEQUENCE [LARGE SCALE GENOMIC DNA]</scope>
    <source>
        <strain evidence="1 2">KCTC 2396</strain>
    </source>
</reference>
<evidence type="ECO:0000313" key="2">
    <source>
        <dbReference type="Proteomes" id="UP000000238"/>
    </source>
</evidence>
<organism evidence="1 2">
    <name type="scientific">Hahella chejuensis (strain KCTC 2396)</name>
    <dbReference type="NCBI Taxonomy" id="349521"/>
    <lineage>
        <taxon>Bacteria</taxon>
        <taxon>Pseudomonadati</taxon>
        <taxon>Pseudomonadota</taxon>
        <taxon>Gammaproteobacteria</taxon>
        <taxon>Oceanospirillales</taxon>
        <taxon>Hahellaceae</taxon>
        <taxon>Hahella</taxon>
    </lineage>
</organism>
<evidence type="ECO:0000313" key="1">
    <source>
        <dbReference type="EMBL" id="ABC30503.1"/>
    </source>
</evidence>
<dbReference type="HOGENOM" id="CLU_942552_0_0_6"/>
<dbReference type="PRINTS" id="PR00394">
    <property type="entry name" value="RHSPROTEIN"/>
</dbReference>
<dbReference type="KEGG" id="hch:HCH_03771"/>
<protein>
    <submittedName>
        <fullName evidence="1">Rhs family protein</fullName>
    </submittedName>
</protein>
<dbReference type="InterPro" id="IPR050708">
    <property type="entry name" value="T6SS_VgrG/RHS"/>
</dbReference>
<dbReference type="EMBL" id="CP000155">
    <property type="protein sequence ID" value="ABC30503.1"/>
    <property type="molecule type" value="Genomic_DNA"/>
</dbReference>
<dbReference type="Gene3D" id="2.180.10.10">
    <property type="entry name" value="RHS repeat-associated core"/>
    <property type="match status" value="1"/>
</dbReference>
<gene>
    <name evidence="1" type="ordered locus">HCH_03771</name>
</gene>
<keyword evidence="2" id="KW-1185">Reference proteome</keyword>
<dbReference type="eggNOG" id="COG3209">
    <property type="taxonomic scope" value="Bacteria"/>
</dbReference>
<dbReference type="Proteomes" id="UP000000238">
    <property type="component" value="Chromosome"/>
</dbReference>
<accession>Q2SFS1</accession>
<dbReference type="STRING" id="349521.HCH_03771"/>
<dbReference type="AlphaFoldDB" id="Q2SFS1"/>
<dbReference type="NCBIfam" id="TIGR03696">
    <property type="entry name" value="Rhs_assc_core"/>
    <property type="match status" value="1"/>
</dbReference>
<dbReference type="PANTHER" id="PTHR32305:SF15">
    <property type="entry name" value="PROTEIN RHSA-RELATED"/>
    <property type="match status" value="1"/>
</dbReference>
<proteinExistence type="predicted"/>
<dbReference type="RefSeq" id="WP_011397571.1">
    <property type="nucleotide sequence ID" value="NC_007645.1"/>
</dbReference>